<dbReference type="AlphaFoldDB" id="A0A0F7ZY29"/>
<dbReference type="GO" id="GO:0097176">
    <property type="term" value="P:epoxide metabolic process"/>
    <property type="evidence" value="ECO:0007669"/>
    <property type="project" value="TreeGrafter"/>
</dbReference>
<accession>A0A0F7ZY29</accession>
<feature type="compositionally biased region" description="Acidic residues" evidence="3">
    <location>
        <begin position="583"/>
        <end position="592"/>
    </location>
</feature>
<dbReference type="SUPFAM" id="SSF53474">
    <property type="entry name" value="alpha/beta-Hydrolases"/>
    <property type="match status" value="1"/>
</dbReference>
<keyword evidence="6" id="KW-1185">Reference proteome</keyword>
<evidence type="ECO:0000256" key="1">
    <source>
        <dbReference type="ARBA" id="ARBA00010088"/>
    </source>
</evidence>
<dbReference type="InterPro" id="IPR010497">
    <property type="entry name" value="Epoxide_hydro_N"/>
</dbReference>
<dbReference type="Proteomes" id="UP000054481">
    <property type="component" value="Unassembled WGS sequence"/>
</dbReference>
<dbReference type="PANTHER" id="PTHR21661">
    <property type="entry name" value="EPOXIDE HYDROLASE 1-RELATED"/>
    <property type="match status" value="1"/>
</dbReference>
<feature type="domain" description="Epoxide hydrolase N-terminal" evidence="4">
    <location>
        <begin position="107"/>
        <end position="166"/>
    </location>
</feature>
<evidence type="ECO:0000256" key="3">
    <source>
        <dbReference type="SAM" id="MobiDB-lite"/>
    </source>
</evidence>
<feature type="region of interest" description="Disordered" evidence="3">
    <location>
        <begin position="490"/>
        <end position="603"/>
    </location>
</feature>
<dbReference type="Pfam" id="PF06441">
    <property type="entry name" value="EHN"/>
    <property type="match status" value="1"/>
</dbReference>
<dbReference type="Gene3D" id="3.40.50.1820">
    <property type="entry name" value="alpha/beta hydrolase"/>
    <property type="match status" value="1"/>
</dbReference>
<evidence type="ECO:0000259" key="4">
    <source>
        <dbReference type="Pfam" id="PF06441"/>
    </source>
</evidence>
<dbReference type="GO" id="GO:0004301">
    <property type="term" value="F:epoxide hydrolase activity"/>
    <property type="evidence" value="ECO:0007669"/>
    <property type="project" value="TreeGrafter"/>
</dbReference>
<evidence type="ECO:0000313" key="6">
    <source>
        <dbReference type="Proteomes" id="UP000054481"/>
    </source>
</evidence>
<keyword evidence="2" id="KW-0378">Hydrolase</keyword>
<gene>
    <name evidence="5" type="ORF">HIM_08837</name>
</gene>
<comment type="similarity">
    <text evidence="1">Belongs to the peptidase S33 family.</text>
</comment>
<feature type="compositionally biased region" description="Polar residues" evidence="3">
    <location>
        <begin position="517"/>
        <end position="530"/>
    </location>
</feature>
<dbReference type="EMBL" id="KQ030562">
    <property type="protein sequence ID" value="KJZ71752.1"/>
    <property type="molecule type" value="Genomic_DNA"/>
</dbReference>
<dbReference type="InterPro" id="IPR029058">
    <property type="entry name" value="AB_hydrolase_fold"/>
</dbReference>
<dbReference type="PANTHER" id="PTHR21661:SF71">
    <property type="entry name" value="EPOXIDE HYDROLASE N-TERMINAL DOMAIN-CONTAINING PROTEIN"/>
    <property type="match status" value="1"/>
</dbReference>
<sequence>MEQGIRHRLAPPLFQTEHKHYVLHDRLLLAPLSHIRFRLTWRAGILKAKAWEVCIHGVDSKGNGRPRAEVTAQDLALHLRSGAFLMTHAHEATSPGLGDEVKPHKIHRFSWQEQEQELNSRVPQFRTAFYFTAVDAPIRVHFIHVRSQQDGAIPLLLIPPFPFTNLSLAHIIDLFTKPKDGSGKRYFHLVIPSLPGLGFSDALPDRMPMIASMAYMLNVVMKRLDYEHFLVTTSAPSGSVLSPLDWMVANHIASACPDSCLGVHLLSPPLRPPGFREAPVNWAKWKAVQLLGVPMPGYSRADVKAVKRVGASISKRGASTHQAPLGFGFEGAYEPNTLAYALCDSPVGLLLFLLMVLRISDPAKGLPPREIIRLAALMWLPGPEGMMRLWAQCASTRYNAARMPHKRPKASITIFEHEDTARSEPWIAVSLPRPTPTPCTCPAWASQQYRVLDLRRIKGKPGLLIWERPQIILEGVRGLAEAIAATDGRLAASGATERTSLDPEMTTSAQRVERQSPESTQQSIPETPQQGGCGTDEQHRESAEEPILDSARREARARAAETRSPKEQPGRETGQVKGNQSSDSDEFSEEESPNTVIAVPIGT</sequence>
<organism evidence="5 6">
    <name type="scientific">Hirsutella minnesotensis 3608</name>
    <dbReference type="NCBI Taxonomy" id="1043627"/>
    <lineage>
        <taxon>Eukaryota</taxon>
        <taxon>Fungi</taxon>
        <taxon>Dikarya</taxon>
        <taxon>Ascomycota</taxon>
        <taxon>Pezizomycotina</taxon>
        <taxon>Sordariomycetes</taxon>
        <taxon>Hypocreomycetidae</taxon>
        <taxon>Hypocreales</taxon>
        <taxon>Ophiocordycipitaceae</taxon>
        <taxon>Hirsutella</taxon>
    </lineage>
</organism>
<evidence type="ECO:0000256" key="2">
    <source>
        <dbReference type="ARBA" id="ARBA00022801"/>
    </source>
</evidence>
<evidence type="ECO:0000313" key="5">
    <source>
        <dbReference type="EMBL" id="KJZ71752.1"/>
    </source>
</evidence>
<name>A0A0F7ZY29_9HYPO</name>
<feature type="compositionally biased region" description="Basic and acidic residues" evidence="3">
    <location>
        <begin position="550"/>
        <end position="570"/>
    </location>
</feature>
<dbReference type="OrthoDB" id="7130006at2759"/>
<reference evidence="5 6" key="1">
    <citation type="journal article" date="2014" name="Genome Biol. Evol.">
        <title>Comparative genomics and transcriptomics analyses reveal divergent lifestyle features of nematode endoparasitic fungus Hirsutella minnesotensis.</title>
        <authorList>
            <person name="Lai Y."/>
            <person name="Liu K."/>
            <person name="Zhang X."/>
            <person name="Zhang X."/>
            <person name="Li K."/>
            <person name="Wang N."/>
            <person name="Shu C."/>
            <person name="Wu Y."/>
            <person name="Wang C."/>
            <person name="Bushley K.E."/>
            <person name="Xiang M."/>
            <person name="Liu X."/>
        </authorList>
    </citation>
    <scope>NUCLEOTIDE SEQUENCE [LARGE SCALE GENOMIC DNA]</scope>
    <source>
        <strain evidence="5 6">3608</strain>
    </source>
</reference>
<proteinExistence type="inferred from homology"/>
<protein>
    <recommendedName>
        <fullName evidence="4">Epoxide hydrolase N-terminal domain-containing protein</fullName>
    </recommendedName>
</protein>